<dbReference type="GeneID" id="39581403"/>
<evidence type="ECO:0000313" key="1">
    <source>
        <dbReference type="EMBL" id="ROT37855.1"/>
    </source>
</evidence>
<reference evidence="1 2" key="1">
    <citation type="journal article" date="2018" name="Mol. Ecol.">
        <title>The obligate alkalophilic soda-lake fungus Sodiomyces alkalinus has shifted to a protein diet.</title>
        <authorList>
            <person name="Grum-Grzhimaylo A.A."/>
            <person name="Falkoski D.L."/>
            <person name="van den Heuvel J."/>
            <person name="Valero-Jimenez C.A."/>
            <person name="Min B."/>
            <person name="Choi I.G."/>
            <person name="Lipzen A."/>
            <person name="Daum C.G."/>
            <person name="Aanen D.K."/>
            <person name="Tsang A."/>
            <person name="Henrissat B."/>
            <person name="Bilanenko E.N."/>
            <person name="de Vries R.P."/>
            <person name="van Kan J.A.L."/>
            <person name="Grigoriev I.V."/>
            <person name="Debets A.J.M."/>
        </authorList>
    </citation>
    <scope>NUCLEOTIDE SEQUENCE [LARGE SCALE GENOMIC DNA]</scope>
    <source>
        <strain evidence="1 2">F11</strain>
    </source>
</reference>
<sequence length="200" mass="21629">MATEAAKPRIILLSLSLLGFFDEMYDALLRELGSKAHVQRVKKATSAMRLLSEQPPPSAILVTDEGLTLPENAHVWDAVVRYVREGGPAVVTGHFSGQVLPPDMKPFFAAVGRDVAARLAPRYSQKALFVRNVTPEQSWYVSNEESVVESMVFPPTSVNTPQETAVAFARVGDGKLGYLGDVNAEKDSDAVILAMCGLLG</sequence>
<gene>
    <name evidence="1" type="ORF">SODALDRAFT_340197</name>
</gene>
<organism evidence="1 2">
    <name type="scientific">Sodiomyces alkalinus (strain CBS 110278 / VKM F-3762 / F11)</name>
    <name type="common">Alkaliphilic filamentous fungus</name>
    <dbReference type="NCBI Taxonomy" id="1314773"/>
    <lineage>
        <taxon>Eukaryota</taxon>
        <taxon>Fungi</taxon>
        <taxon>Dikarya</taxon>
        <taxon>Ascomycota</taxon>
        <taxon>Pezizomycotina</taxon>
        <taxon>Sordariomycetes</taxon>
        <taxon>Hypocreomycetidae</taxon>
        <taxon>Glomerellales</taxon>
        <taxon>Plectosphaerellaceae</taxon>
        <taxon>Sodiomyces</taxon>
    </lineage>
</organism>
<evidence type="ECO:0000313" key="2">
    <source>
        <dbReference type="Proteomes" id="UP000272025"/>
    </source>
</evidence>
<keyword evidence="2" id="KW-1185">Reference proteome</keyword>
<accession>A0A3N2PTM0</accession>
<dbReference type="STRING" id="1314773.A0A3N2PTM0"/>
<dbReference type="AlphaFoldDB" id="A0A3N2PTM0"/>
<dbReference type="Proteomes" id="UP000272025">
    <property type="component" value="Unassembled WGS sequence"/>
</dbReference>
<dbReference type="RefSeq" id="XP_028465661.1">
    <property type="nucleotide sequence ID" value="XM_028612925.1"/>
</dbReference>
<name>A0A3N2PTM0_SODAK</name>
<proteinExistence type="predicted"/>
<dbReference type="EMBL" id="ML119056">
    <property type="protein sequence ID" value="ROT37855.1"/>
    <property type="molecule type" value="Genomic_DNA"/>
</dbReference>
<protein>
    <submittedName>
        <fullName evidence="1">Uncharacterized protein</fullName>
    </submittedName>
</protein>
<dbReference type="OrthoDB" id="245563at2759"/>